<feature type="domain" description="Outer membrane protein beta-barrel" evidence="7">
    <location>
        <begin position="20"/>
        <end position="264"/>
    </location>
</feature>
<dbReference type="Gene3D" id="2.40.160.20">
    <property type="match status" value="1"/>
</dbReference>
<proteinExistence type="inferred from homology"/>
<protein>
    <submittedName>
        <fullName evidence="8">Outer-membrane immunogenic protein</fullName>
    </submittedName>
</protein>
<dbReference type="PANTHER" id="PTHR34001:SF3">
    <property type="entry name" value="BLL7405 PROTEIN"/>
    <property type="match status" value="1"/>
</dbReference>
<reference evidence="9" key="1">
    <citation type="journal article" date="2019" name="Int. J. Syst. Evol. Microbiol.">
        <title>The Global Catalogue of Microorganisms (GCM) 10K type strain sequencing project: providing services to taxonomists for standard genome sequencing and annotation.</title>
        <authorList>
            <consortium name="The Broad Institute Genomics Platform"/>
            <consortium name="The Broad Institute Genome Sequencing Center for Infectious Disease"/>
            <person name="Wu L."/>
            <person name="Ma J."/>
        </authorList>
    </citation>
    <scope>NUCLEOTIDE SEQUENCE [LARGE SCALE GENOMIC DNA]</scope>
    <source>
        <strain evidence="9">NBRC 101365</strain>
    </source>
</reference>
<evidence type="ECO:0000256" key="1">
    <source>
        <dbReference type="ARBA" id="ARBA00004442"/>
    </source>
</evidence>
<dbReference type="Pfam" id="PF13505">
    <property type="entry name" value="OMP_b-brl"/>
    <property type="match status" value="1"/>
</dbReference>
<comment type="subcellular location">
    <subcellularLocation>
        <location evidence="1">Cell outer membrane</location>
    </subcellularLocation>
</comment>
<name>A0ABQ6CKL0_9HYPH</name>
<organism evidence="8 9">
    <name type="scientific">Labrys miyagiensis</name>
    <dbReference type="NCBI Taxonomy" id="346912"/>
    <lineage>
        <taxon>Bacteria</taxon>
        <taxon>Pseudomonadati</taxon>
        <taxon>Pseudomonadota</taxon>
        <taxon>Alphaproteobacteria</taxon>
        <taxon>Hyphomicrobiales</taxon>
        <taxon>Xanthobacteraceae</taxon>
        <taxon>Labrys</taxon>
    </lineage>
</organism>
<evidence type="ECO:0000313" key="8">
    <source>
        <dbReference type="EMBL" id="GLS20284.1"/>
    </source>
</evidence>
<dbReference type="InterPro" id="IPR027385">
    <property type="entry name" value="Beta-barrel_OMP"/>
</dbReference>
<evidence type="ECO:0000256" key="2">
    <source>
        <dbReference type="ARBA" id="ARBA00022729"/>
    </source>
</evidence>
<dbReference type="EMBL" id="BSPC01000028">
    <property type="protein sequence ID" value="GLS20284.1"/>
    <property type="molecule type" value="Genomic_DNA"/>
</dbReference>
<dbReference type="RefSeq" id="WP_284313380.1">
    <property type="nucleotide sequence ID" value="NZ_BSPC01000028.1"/>
</dbReference>
<evidence type="ECO:0000256" key="4">
    <source>
        <dbReference type="ARBA" id="ARBA00023237"/>
    </source>
</evidence>
<comment type="caution">
    <text evidence="8">The sequence shown here is derived from an EMBL/GenBank/DDBJ whole genome shotgun (WGS) entry which is preliminary data.</text>
</comment>
<evidence type="ECO:0000259" key="7">
    <source>
        <dbReference type="Pfam" id="PF13505"/>
    </source>
</evidence>
<evidence type="ECO:0000256" key="5">
    <source>
        <dbReference type="ARBA" id="ARBA00038306"/>
    </source>
</evidence>
<keyword evidence="2 6" id="KW-0732">Signal</keyword>
<comment type="similarity">
    <text evidence="5">Belongs to the Omp25/RopB family.</text>
</comment>
<dbReference type="InterPro" id="IPR051692">
    <property type="entry name" value="OMP-like"/>
</dbReference>
<dbReference type="PANTHER" id="PTHR34001">
    <property type="entry name" value="BLL7405 PROTEIN"/>
    <property type="match status" value="1"/>
</dbReference>
<sequence>MNIVKKVLLAVVVWAGVGFGSAAVAADLTASTPPSWTGFYAGANVGYGWDSGSVKSSMRATDPTLDGLVAALLAAGSLPRSLSPSVHGFIGGGQIGYNWRLSDGWLLGAETDLQASGIDGSTTAARNPVQFDPTLTTVTKKIGWFGTVRGRVGYLITPQWLLYATAGLAYGDTTIKFSTFDVTGCVVGGTICADGSSSSTRVGWTVGGGVEAMLTQNWSVKAEYLYVDLGKKSANIASFTSPIVFRSSAHFHEQIVRVGLNYHFE</sequence>
<dbReference type="Proteomes" id="UP001156882">
    <property type="component" value="Unassembled WGS sequence"/>
</dbReference>
<evidence type="ECO:0000313" key="9">
    <source>
        <dbReference type="Proteomes" id="UP001156882"/>
    </source>
</evidence>
<keyword evidence="4" id="KW-0998">Cell outer membrane</keyword>
<evidence type="ECO:0000256" key="3">
    <source>
        <dbReference type="ARBA" id="ARBA00023136"/>
    </source>
</evidence>
<feature type="chain" id="PRO_5046145709" evidence="6">
    <location>
        <begin position="26"/>
        <end position="265"/>
    </location>
</feature>
<gene>
    <name evidence="8" type="ORF">GCM10007874_33010</name>
</gene>
<dbReference type="SUPFAM" id="SSF56925">
    <property type="entry name" value="OMPA-like"/>
    <property type="match status" value="1"/>
</dbReference>
<keyword evidence="3" id="KW-0472">Membrane</keyword>
<feature type="signal peptide" evidence="6">
    <location>
        <begin position="1"/>
        <end position="25"/>
    </location>
</feature>
<accession>A0ABQ6CKL0</accession>
<dbReference type="InterPro" id="IPR011250">
    <property type="entry name" value="OMP/PagP_B-barrel"/>
</dbReference>
<keyword evidence="9" id="KW-1185">Reference proteome</keyword>
<evidence type="ECO:0000256" key="6">
    <source>
        <dbReference type="SAM" id="SignalP"/>
    </source>
</evidence>